<sequence>MIIMLNTNPNAIDLVPVWEDKQNQTPADRGRWGTPPQRLSGYEETILIGESKIPVNVRTVNHFGAEEATDGRTMETFVSNLCSLVMRSFEFLRGRLSLAPLERICSYGCRKRLRVFAGLLGATKLGVAEVGVKGAEIHLPLVPRTVEIYRSSPREYSVTLGFLVGESPILATEVVRLLGSRWVCTELDLG</sequence>
<dbReference type="AlphaFoldDB" id="A0A087VTT0"/>
<dbReference type="Proteomes" id="UP000028569">
    <property type="component" value="Chromosome"/>
</dbReference>
<name>A0A087VTT0_9BIFI</name>
<organism evidence="1 2">
    <name type="scientific">Bifidobacterium [indicum] DSM 20214 = LMG 11587</name>
    <dbReference type="NCBI Taxonomy" id="1341694"/>
    <lineage>
        <taxon>Bacteria</taxon>
        <taxon>Bacillati</taxon>
        <taxon>Actinomycetota</taxon>
        <taxon>Actinomycetes</taxon>
        <taxon>Bifidobacteriales</taxon>
        <taxon>Bifidobacteriaceae</taxon>
        <taxon>Bifidobacterium</taxon>
    </lineage>
</organism>
<reference evidence="1 2" key="1">
    <citation type="journal article" date="2014" name="Appl. Environ. Microbiol.">
        <title>Genomic encyclopedia of type strains of the genus Bifidobacterium.</title>
        <authorList>
            <person name="Milani C."/>
            <person name="Lugli G.A."/>
            <person name="Duranti S."/>
            <person name="Turroni F."/>
            <person name="Bottacini F."/>
            <person name="Mangifesta M."/>
            <person name="Sanchez B."/>
            <person name="Viappiani A."/>
            <person name="Mancabelli L."/>
            <person name="Taminiau B."/>
            <person name="Delcenserie V."/>
            <person name="Barrangou R."/>
            <person name="Margolles A."/>
            <person name="van Sinderen D."/>
            <person name="Ventura M."/>
        </authorList>
    </citation>
    <scope>NUCLEOTIDE SEQUENCE [LARGE SCALE GENOMIC DNA]</scope>
    <source>
        <strain evidence="1 2">LMG 11587</strain>
    </source>
</reference>
<accession>A0A087VTT0</accession>
<dbReference type="HOGENOM" id="CLU_1465525_0_0_11"/>
<evidence type="ECO:0000313" key="2">
    <source>
        <dbReference type="Proteomes" id="UP000028569"/>
    </source>
</evidence>
<gene>
    <name evidence="1" type="ORF">BINDI_0556</name>
</gene>
<protein>
    <submittedName>
        <fullName evidence="1">Uncharacterized protein</fullName>
    </submittedName>
</protein>
<evidence type="ECO:0000313" key="1">
    <source>
        <dbReference type="EMBL" id="AIC91835.1"/>
    </source>
</evidence>
<dbReference type="EMBL" id="CP006018">
    <property type="protein sequence ID" value="AIC91835.1"/>
    <property type="molecule type" value="Genomic_DNA"/>
</dbReference>
<keyword evidence="2" id="KW-1185">Reference proteome</keyword>
<proteinExistence type="predicted"/>
<dbReference type="KEGG" id="bii:BINDI_0556"/>